<dbReference type="Pfam" id="PF20148">
    <property type="entry name" value="DUF6531"/>
    <property type="match status" value="1"/>
</dbReference>
<dbReference type="InterPro" id="IPR056823">
    <property type="entry name" value="TEN-like_YD-shell"/>
</dbReference>
<keyword evidence="1" id="KW-0677">Repeat</keyword>
<proteinExistence type="predicted"/>
<dbReference type="PANTHER" id="PTHR32305:SF15">
    <property type="entry name" value="PROTEIN RHSA-RELATED"/>
    <property type="match status" value="1"/>
</dbReference>
<evidence type="ECO:0000313" key="5">
    <source>
        <dbReference type="EMBL" id="KRG51833.1"/>
    </source>
</evidence>
<dbReference type="InterPro" id="IPR045351">
    <property type="entry name" value="DUF6531"/>
</dbReference>
<sequence>MWVRGNGGGGGGGFGNGGVWPSQTAKEQETDDRSDLCGINKEDVRGNPVVLYSGNKIEPEVDFASAGEMGLFLQRTYNHHWSATGLFGNHWLSNFDFSLAFSGGQATAWNQRPDGRRIKFQFDAGSGRWNENKAQAVAYIVKNADGTFTLHNEERGTETYNAEGYITQLRNEQGVTWTFAYNNRYLQSVTHSSGRSVQFTWTGGQVTKVTDPSGSIYQYTYTANVFGAGRGRLASTILPGAPATTVSYHYEDGRFPGGLTGKSFNGVRYSTFAYDENKRATLSEHSGGVERYTFSYTVQSSEPVAPPPSPVRPGGVSSDEERGWCEDTRNGRICYQPRSLPSPIQLNGGSANLGSAAGSGVQLSSTTETKPRPIKIKVTETSPLGRKTTYSYEDGRQVSVAGDASPRCAASYKERSYDGNGYPDLVHDFADNLINFDYTAQGYLLKQVEAVGSSAERTTTYEWDTARNRPLKVTVVGDSELVYAYDARGNLASTTARNLSSRGVTGQARTVTHTYTYHSNGLTASVKTDGPLAQDDVTSTYNAQGDLVSVVNSLGHTVTYSGHNGLGQPTRVTTLNGQNIEYVYDARGRVITQRESFGNSWATTTFAYDGAGNLASITRPDGVTERYEYDAARRLLSEVVPVGDGTFAWTRYSYDAASNITRKEVAHTDFPAGSSVVGSIDEITHDANWNWFLRGWACTTGSNASIEVHGYADGGVFLAATQANKASDSGVAAACQAGGNAYRFELPVTLAQRQQLGGRKIVIYGLSPQGGNYNRALDRSGVFAIPQATIVGDIGGVTHDGQGNYAVEGWACSVGVNDSIDVHAYVGGPAGVGSFAVSGRANLPTDGNVANACQAKGNAYWFKLPLDANLRQAHGGKGIHVHGISPAGQANLTINRSGAFAVPSIVRNAEFITFNASSTHIYNGQQVTLTAQVRNTGNVTWDGNTYLAWGQDFLTQSHGLPAPVPPGGVATFQFDVAPYHNGVGIGTYTYVARMATSGAAWGPNPYVSIVVENLDWYCPGGPGSLDCQEPMIVTPPVWLDTLEGAR</sequence>
<dbReference type="PANTHER" id="PTHR32305">
    <property type="match status" value="1"/>
</dbReference>
<evidence type="ECO:0000256" key="2">
    <source>
        <dbReference type="SAM" id="MobiDB-lite"/>
    </source>
</evidence>
<dbReference type="Gene3D" id="2.180.10.10">
    <property type="entry name" value="RHS repeat-associated core"/>
    <property type="match status" value="3"/>
</dbReference>
<feature type="region of interest" description="Disordered" evidence="2">
    <location>
        <begin position="1"/>
        <end position="34"/>
    </location>
</feature>
<keyword evidence="6" id="KW-1185">Reference proteome</keyword>
<dbReference type="AlphaFoldDB" id="A0A0R0B4Q9"/>
<dbReference type="InterPro" id="IPR031325">
    <property type="entry name" value="RHS_repeat"/>
</dbReference>
<evidence type="ECO:0000259" key="3">
    <source>
        <dbReference type="Pfam" id="PF20148"/>
    </source>
</evidence>
<evidence type="ECO:0000256" key="1">
    <source>
        <dbReference type="ARBA" id="ARBA00022737"/>
    </source>
</evidence>
<dbReference type="InterPro" id="IPR013783">
    <property type="entry name" value="Ig-like_fold"/>
</dbReference>
<accession>A0A0R0B4Q9</accession>
<comment type="caution">
    <text evidence="5">The sequence shown here is derived from an EMBL/GenBank/DDBJ whole genome shotgun (WGS) entry which is preliminary data.</text>
</comment>
<feature type="domain" description="DUF6531" evidence="3">
    <location>
        <begin position="46"/>
        <end position="120"/>
    </location>
</feature>
<evidence type="ECO:0000313" key="6">
    <source>
        <dbReference type="Proteomes" id="UP000051757"/>
    </source>
</evidence>
<feature type="compositionally biased region" description="Gly residues" evidence="2">
    <location>
        <begin position="1"/>
        <end position="18"/>
    </location>
</feature>
<organism evidence="5 6">
    <name type="scientific">Stenotrophomonas beteli</name>
    <dbReference type="NCBI Taxonomy" id="3384461"/>
    <lineage>
        <taxon>Bacteria</taxon>
        <taxon>Pseudomonadati</taxon>
        <taxon>Pseudomonadota</taxon>
        <taxon>Gammaproteobacteria</taxon>
        <taxon>Lysobacterales</taxon>
        <taxon>Lysobacteraceae</taxon>
        <taxon>Stenotrophomonas</taxon>
        <taxon>Stenotrophomonas maltophilia group</taxon>
    </lineage>
</organism>
<dbReference type="Proteomes" id="UP000051757">
    <property type="component" value="Unassembled WGS sequence"/>
</dbReference>
<dbReference type="Pfam" id="PF05593">
    <property type="entry name" value="RHS_repeat"/>
    <property type="match status" value="1"/>
</dbReference>
<name>A0A0R0B4Q9_9GAMM</name>
<dbReference type="Pfam" id="PF25023">
    <property type="entry name" value="TEN_YD-shell"/>
    <property type="match status" value="1"/>
</dbReference>
<evidence type="ECO:0000259" key="4">
    <source>
        <dbReference type="Pfam" id="PF25023"/>
    </source>
</evidence>
<protein>
    <submittedName>
        <fullName evidence="5">Type IV secretion protein Rhs</fullName>
    </submittedName>
</protein>
<reference evidence="5 6" key="1">
    <citation type="journal article" date="2016" name="Front. Microbiol.">
        <title>Genome Sequence of Type Strains of Genus Stenotrophomonas.</title>
        <authorList>
            <person name="Patil P.P."/>
            <person name="Midha S."/>
            <person name="Kumar S."/>
            <person name="Patil P.B."/>
        </authorList>
    </citation>
    <scope>NUCLEOTIDE SEQUENCE [LARGE SCALE GENOMIC DNA]</scope>
    <source>
        <strain evidence="5 6">LMG 978</strain>
    </source>
</reference>
<dbReference type="InterPro" id="IPR006530">
    <property type="entry name" value="YD"/>
</dbReference>
<dbReference type="EMBL" id="LLXV01000021">
    <property type="protein sequence ID" value="KRG51833.1"/>
    <property type="molecule type" value="Genomic_DNA"/>
</dbReference>
<dbReference type="Gene3D" id="2.60.40.10">
    <property type="entry name" value="Immunoglobulins"/>
    <property type="match status" value="1"/>
</dbReference>
<dbReference type="InterPro" id="IPR050708">
    <property type="entry name" value="T6SS_VgrG/RHS"/>
</dbReference>
<dbReference type="NCBIfam" id="TIGR01643">
    <property type="entry name" value="YD_repeat_2x"/>
    <property type="match status" value="3"/>
</dbReference>
<gene>
    <name evidence="5" type="ORF">ARC23_08280</name>
</gene>
<feature type="region of interest" description="Disordered" evidence="2">
    <location>
        <begin position="298"/>
        <end position="323"/>
    </location>
</feature>
<feature type="domain" description="Teneurin-like YD-shell" evidence="4">
    <location>
        <begin position="435"/>
        <end position="600"/>
    </location>
</feature>